<feature type="active site" evidence="8">
    <location>
        <position position="364"/>
    </location>
</feature>
<dbReference type="Proteomes" id="UP000290809">
    <property type="component" value="Unassembled WGS sequence"/>
</dbReference>
<dbReference type="PANTHER" id="PTHR10942">
    <property type="entry name" value="LEISHMANOLYSIN-LIKE PEPTIDASE"/>
    <property type="match status" value="1"/>
</dbReference>
<dbReference type="Gene3D" id="3.90.132.10">
    <property type="entry name" value="Leishmanolysin , domain 2"/>
    <property type="match status" value="1"/>
</dbReference>
<dbReference type="AlphaFoldDB" id="A0A430QMF6"/>
<dbReference type="Pfam" id="PF01457">
    <property type="entry name" value="Peptidase_M8"/>
    <property type="match status" value="3"/>
</dbReference>
<dbReference type="SUPFAM" id="SSF55486">
    <property type="entry name" value="Metalloproteases ('zincins'), catalytic domain"/>
    <property type="match status" value="2"/>
</dbReference>
<accession>A0A430QMF6</accession>
<evidence type="ECO:0000256" key="3">
    <source>
        <dbReference type="ARBA" id="ARBA00022723"/>
    </source>
</evidence>
<keyword evidence="4" id="KW-0378">Hydrolase</keyword>
<comment type="caution">
    <text evidence="10">The sequence shown here is derived from an EMBL/GenBank/DDBJ whole genome shotgun (WGS) entry which is preliminary data.</text>
</comment>
<reference evidence="10 11" key="1">
    <citation type="journal article" date="2019" name="PLoS Pathog.">
        <title>Genome sequence of the bovine parasite Schistosoma bovis Tanzania.</title>
        <authorList>
            <person name="Oey H."/>
            <person name="Zakrzewski M."/>
            <person name="Gobert G."/>
            <person name="Gravermann K."/>
            <person name="Stoye J."/>
            <person name="Jones M."/>
            <person name="Mcmanus D."/>
            <person name="Krause L."/>
        </authorList>
    </citation>
    <scope>NUCLEOTIDE SEQUENCE [LARGE SCALE GENOMIC DNA]</scope>
    <source>
        <strain evidence="10 11">TAN1997</strain>
    </source>
</reference>
<name>A0A430QMF6_SCHBO</name>
<keyword evidence="3 9" id="KW-0479">Metal-binding</keyword>
<protein>
    <recommendedName>
        <fullName evidence="7">Leishmanolysin-like peptidase</fullName>
    </recommendedName>
</protein>
<gene>
    <name evidence="10" type="ORF">DC041_0003250</name>
</gene>
<evidence type="ECO:0000256" key="5">
    <source>
        <dbReference type="ARBA" id="ARBA00022833"/>
    </source>
</evidence>
<dbReference type="GO" id="GO:0005737">
    <property type="term" value="C:cytoplasm"/>
    <property type="evidence" value="ECO:0007669"/>
    <property type="project" value="TreeGrafter"/>
</dbReference>
<feature type="binding site" evidence="9">
    <location>
        <position position="363"/>
    </location>
    <ligand>
        <name>Zn(2+)</name>
        <dbReference type="ChEBI" id="CHEBI:29105"/>
        <note>catalytic</note>
    </ligand>
</feature>
<dbReference type="PANTHER" id="PTHR10942:SF0">
    <property type="entry name" value="LEISHMANOLYSIN-LIKE PEPTIDASE"/>
    <property type="match status" value="1"/>
</dbReference>
<dbReference type="STRING" id="6184.A0A430QMF6"/>
<dbReference type="EMBL" id="QMKO01001544">
    <property type="protein sequence ID" value="RTG88890.1"/>
    <property type="molecule type" value="Genomic_DNA"/>
</dbReference>
<dbReference type="GO" id="GO:0006508">
    <property type="term" value="P:proteolysis"/>
    <property type="evidence" value="ECO:0007669"/>
    <property type="project" value="UniProtKB-KW"/>
</dbReference>
<keyword evidence="11" id="KW-1185">Reference proteome</keyword>
<keyword evidence="2" id="KW-0645">Protease</keyword>
<dbReference type="InterPro" id="IPR001577">
    <property type="entry name" value="Peptidase_M8"/>
</dbReference>
<keyword evidence="6 9" id="KW-0482">Metalloprotease</keyword>
<feature type="binding site" evidence="9">
    <location>
        <position position="367"/>
    </location>
    <ligand>
        <name>Zn(2+)</name>
        <dbReference type="ChEBI" id="CHEBI:29105"/>
        <note>catalytic</note>
    </ligand>
</feature>
<evidence type="ECO:0000256" key="2">
    <source>
        <dbReference type="ARBA" id="ARBA00022670"/>
    </source>
</evidence>
<dbReference type="GO" id="GO:0004222">
    <property type="term" value="F:metalloendopeptidase activity"/>
    <property type="evidence" value="ECO:0007669"/>
    <property type="project" value="InterPro"/>
</dbReference>
<dbReference type="Gene3D" id="2.10.55.10">
    <property type="entry name" value="Leishmanolysin domain 3"/>
    <property type="match status" value="1"/>
</dbReference>
<evidence type="ECO:0000256" key="9">
    <source>
        <dbReference type="PIRSR" id="PIRSR601577-2"/>
    </source>
</evidence>
<sequence>MNRLLNHSHIEIQMDFFNLVHTFLFLLYISKQCTSVCKLSNDYKYYHSNIQESKTKRNVFIKQLKVIPYYTETIRQHAHFEIIRYCHTYVHGQPKISGRRGKGIKFHHLLYIVDSQTISLCRSGNTVGYAQFCRLDGLTDSESVLSNVTRIWKSAKTTVYRHLTALKTPMMLNELMTPLLSSRSYISKITLGFFEDTGWYRVDYSKANPMGYGKHLGCNFVMKSCYEYMQIQRERQCLDGQTSYVKWPNGTIGIYCNKGCENITRCFTEPIPDNYLNGCKTFVANKPSIQGSRGSGIPPNGYLVFVDASATEPCQSEDLLAYALACQLEFGTDRPVAGYVNMCPTQLSIKPEDVRSSISTFIHEMAHALGFSSTSYAFLREEDGTPRTPRDPQTNLPALGQDSDYIYLARNNPITPYCNKLSSTDVKCLVYDDAFGYCDLQRQKEKVPGENQYFTSIDGVSASDLPYYAGGPSLSDRCPIHRPFEPVTGYKYTSYCRHIENQDNIDSQNNYALQYFGQDSICVNHDTYAPWISIVGGFYRDISFPYASCHKYNCSSVGIELLVGQQVTKCSDGESIPINAYSNNINARGLVLCPTCNAACSRRFATLKWFKAANQKSYPIMVEPPLRRKRALSFAGYSELPKISNNVNFGQLPTAFRIRHPSSVYPDGGPALDQVFGGFSQKLNNEEIGFSASKDLSDIKDFGISGCDLRSRKSSVATVVDHPLHSCISTPEIYPKVPSSCSGSVAKLSQPLNLSSFNCSDYVLPDSLLSSNLVKLYLAKVATSKPAEYTCSNNSSRSKSPQTFTQDGHRLPECLQIHPLTLASMVMPVNQIIRAHASQNKSEMKKSDELANSLNVYLNGRNAVTDASYSSEFSDGESWGRPPVCDHTNTGYLSDNHLIEAVSEAKMLNMSKQQLDMRLSIRPGSKIISSSRTQTNSRENLNRNHLTPKFEFTHVYDGLKTSSNAFPNANKSFSNFLHNSNLNLNFTDDDFSDVKSSVCYSVPGSPNINSKYSHLIRQSNSSEFNDASHHITDNPTAINNNNNNNNNNRNIRTKRFERLRDFLGTFKNDNLSNTDEDDHYFYMDPKSVERRMKCQASNIILPVSF</sequence>
<proteinExistence type="inferred from homology"/>
<keyword evidence="5 9" id="KW-0862">Zinc</keyword>
<dbReference type="GO" id="GO:0007155">
    <property type="term" value="P:cell adhesion"/>
    <property type="evidence" value="ECO:0007669"/>
    <property type="project" value="InterPro"/>
</dbReference>
<evidence type="ECO:0000256" key="1">
    <source>
        <dbReference type="ARBA" id="ARBA00005860"/>
    </source>
</evidence>
<evidence type="ECO:0000256" key="4">
    <source>
        <dbReference type="ARBA" id="ARBA00022801"/>
    </source>
</evidence>
<evidence type="ECO:0000256" key="8">
    <source>
        <dbReference type="PIRSR" id="PIRSR601577-1"/>
    </source>
</evidence>
<evidence type="ECO:0000256" key="7">
    <source>
        <dbReference type="ARBA" id="ARBA00039717"/>
    </source>
</evidence>
<dbReference type="GO" id="GO:0016020">
    <property type="term" value="C:membrane"/>
    <property type="evidence" value="ECO:0007669"/>
    <property type="project" value="InterPro"/>
</dbReference>
<dbReference type="GO" id="GO:0046872">
    <property type="term" value="F:metal ion binding"/>
    <property type="evidence" value="ECO:0007669"/>
    <property type="project" value="UniProtKB-KW"/>
</dbReference>
<comment type="cofactor">
    <cofactor evidence="9">
        <name>Zn(2+)</name>
        <dbReference type="ChEBI" id="CHEBI:29105"/>
    </cofactor>
    <text evidence="9">Binds 1 zinc ion per subunit.</text>
</comment>
<comment type="similarity">
    <text evidence="1">Belongs to the peptidase M8 family.</text>
</comment>
<organism evidence="10 11">
    <name type="scientific">Schistosoma bovis</name>
    <name type="common">Blood fluke</name>
    <dbReference type="NCBI Taxonomy" id="6184"/>
    <lineage>
        <taxon>Eukaryota</taxon>
        <taxon>Metazoa</taxon>
        <taxon>Spiralia</taxon>
        <taxon>Lophotrochozoa</taxon>
        <taxon>Platyhelminthes</taxon>
        <taxon>Trematoda</taxon>
        <taxon>Digenea</taxon>
        <taxon>Strigeidida</taxon>
        <taxon>Schistosomatoidea</taxon>
        <taxon>Schistosomatidae</taxon>
        <taxon>Schistosoma</taxon>
    </lineage>
</organism>
<evidence type="ECO:0000313" key="11">
    <source>
        <dbReference type="Proteomes" id="UP000290809"/>
    </source>
</evidence>
<evidence type="ECO:0000256" key="6">
    <source>
        <dbReference type="ARBA" id="ARBA00023049"/>
    </source>
</evidence>
<evidence type="ECO:0000313" key="10">
    <source>
        <dbReference type="EMBL" id="RTG88890.1"/>
    </source>
</evidence>
<dbReference type="Gene3D" id="3.10.170.20">
    <property type="match status" value="1"/>
</dbReference>